<evidence type="ECO:0000313" key="3">
    <source>
        <dbReference type="Proteomes" id="UP001148018"/>
    </source>
</evidence>
<dbReference type="AlphaFoldDB" id="A0A9Q0EAV7"/>
<evidence type="ECO:0000313" key="2">
    <source>
        <dbReference type="EMBL" id="KAJ3602223.1"/>
    </source>
</evidence>
<comment type="caution">
    <text evidence="2">The sequence shown here is derived from an EMBL/GenBank/DDBJ whole genome shotgun (WGS) entry which is preliminary data.</text>
</comment>
<reference evidence="2" key="1">
    <citation type="submission" date="2022-07" db="EMBL/GenBank/DDBJ databases">
        <title>Chromosome-level genome of Muraenolepis orangiensis.</title>
        <authorList>
            <person name="Kim J."/>
        </authorList>
    </citation>
    <scope>NUCLEOTIDE SEQUENCE</scope>
    <source>
        <strain evidence="2">KU_S4_2022</strain>
        <tissue evidence="2">Muscle</tissue>
    </source>
</reference>
<feature type="non-terminal residue" evidence="2">
    <location>
        <position position="1"/>
    </location>
</feature>
<gene>
    <name evidence="2" type="ORF">NHX12_029982</name>
</gene>
<accession>A0A9Q0EAV7</accession>
<organism evidence="2 3">
    <name type="scientific">Muraenolepis orangiensis</name>
    <name type="common">Patagonian moray cod</name>
    <dbReference type="NCBI Taxonomy" id="630683"/>
    <lineage>
        <taxon>Eukaryota</taxon>
        <taxon>Metazoa</taxon>
        <taxon>Chordata</taxon>
        <taxon>Craniata</taxon>
        <taxon>Vertebrata</taxon>
        <taxon>Euteleostomi</taxon>
        <taxon>Actinopterygii</taxon>
        <taxon>Neopterygii</taxon>
        <taxon>Teleostei</taxon>
        <taxon>Neoteleostei</taxon>
        <taxon>Acanthomorphata</taxon>
        <taxon>Zeiogadaria</taxon>
        <taxon>Gadariae</taxon>
        <taxon>Gadiformes</taxon>
        <taxon>Muraenolepidoidei</taxon>
        <taxon>Muraenolepididae</taxon>
        <taxon>Muraenolepis</taxon>
    </lineage>
</organism>
<proteinExistence type="predicted"/>
<evidence type="ECO:0000256" key="1">
    <source>
        <dbReference type="SAM" id="MobiDB-lite"/>
    </source>
</evidence>
<keyword evidence="3" id="KW-1185">Reference proteome</keyword>
<sequence length="134" mass="14066">GNCSPVTPSLCHPAPALPDLATAFPHPAPAFPQLPWTGVKEAQSAVLEVLRKNCGGLNPKPQKKLWQLLLEFQGSFAMTTSLHTPSLTTPSLTTPSLHAPSLTTPSLHTPSLTTPSLHTPSLPTPSLPTPSLTT</sequence>
<dbReference type="Proteomes" id="UP001148018">
    <property type="component" value="Unassembled WGS sequence"/>
</dbReference>
<feature type="region of interest" description="Disordered" evidence="1">
    <location>
        <begin position="81"/>
        <end position="134"/>
    </location>
</feature>
<feature type="non-terminal residue" evidence="2">
    <location>
        <position position="134"/>
    </location>
</feature>
<feature type="compositionally biased region" description="Low complexity" evidence="1">
    <location>
        <begin position="81"/>
        <end position="121"/>
    </location>
</feature>
<dbReference type="EMBL" id="JANIIK010000046">
    <property type="protein sequence ID" value="KAJ3602223.1"/>
    <property type="molecule type" value="Genomic_DNA"/>
</dbReference>
<name>A0A9Q0EAV7_9TELE</name>
<protein>
    <submittedName>
        <fullName evidence="2">Uncharacterized protein</fullName>
    </submittedName>
</protein>